<protein>
    <submittedName>
        <fullName evidence="3">Membrane associated secretion system protein</fullName>
    </submittedName>
</protein>
<feature type="domain" description="TadE-like" evidence="2">
    <location>
        <begin position="14"/>
        <end position="52"/>
    </location>
</feature>
<dbReference type="Proteomes" id="UP000182660">
    <property type="component" value="Unassembled WGS sequence"/>
</dbReference>
<sequence length="190" mass="21715">MNMQRKFPSGKQNGVVVIEFALGFPIFLFMCFAWLELCYLSYISALTDYVVAHSSRESKSYVAKKGINPQQFYQARFKDILTTNDSFWADYVDVNKFKVQISYFNDLAPLIEPCVDKHVPVEEQKPNENCLPEGEPSSKGAAIALYSVKYQYRPLIMPLLNKLMLTREVIAVQEHERCSFDISGSLNCDA</sequence>
<dbReference type="RefSeq" id="WP_045111861.1">
    <property type="nucleotide sequence ID" value="NZ_CAWQZC010000156.1"/>
</dbReference>
<gene>
    <name evidence="3" type="ORF">MT2528_2007</name>
</gene>
<comment type="caution">
    <text evidence="3">The sequence shown here is derived from an EMBL/GenBank/DDBJ whole genome shotgun (WGS) entry which is preliminary data.</text>
</comment>
<evidence type="ECO:0000313" key="4">
    <source>
        <dbReference type="Proteomes" id="UP000182660"/>
    </source>
</evidence>
<feature type="transmembrane region" description="Helical" evidence="1">
    <location>
        <begin position="12"/>
        <end position="35"/>
    </location>
</feature>
<keyword evidence="1" id="KW-0472">Membrane</keyword>
<dbReference type="Pfam" id="PF07811">
    <property type="entry name" value="TadE"/>
    <property type="match status" value="1"/>
</dbReference>
<dbReference type="InterPro" id="IPR012495">
    <property type="entry name" value="TadE-like_dom"/>
</dbReference>
<name>A0ABY1HCL8_9GAMM</name>
<organism evidence="3 4">
    <name type="scientific">Moritella viscosa</name>
    <dbReference type="NCBI Taxonomy" id="80854"/>
    <lineage>
        <taxon>Bacteria</taxon>
        <taxon>Pseudomonadati</taxon>
        <taxon>Pseudomonadota</taxon>
        <taxon>Gammaproteobacteria</taxon>
        <taxon>Alteromonadales</taxon>
        <taxon>Moritellaceae</taxon>
        <taxon>Moritella</taxon>
    </lineage>
</organism>
<dbReference type="EMBL" id="FPLJ01000050">
    <property type="protein sequence ID" value="SGY90796.1"/>
    <property type="molecule type" value="Genomic_DNA"/>
</dbReference>
<reference evidence="3 4" key="1">
    <citation type="submission" date="2016-11" db="EMBL/GenBank/DDBJ databases">
        <authorList>
            <person name="Klemetsen T."/>
        </authorList>
    </citation>
    <scope>NUCLEOTIDE SEQUENCE [LARGE SCALE GENOMIC DNA]</scope>
    <source>
        <strain evidence="3">MT 2528</strain>
    </source>
</reference>
<keyword evidence="1" id="KW-1133">Transmembrane helix</keyword>
<proteinExistence type="predicted"/>
<dbReference type="GeneID" id="61295911"/>
<evidence type="ECO:0000256" key="1">
    <source>
        <dbReference type="SAM" id="Phobius"/>
    </source>
</evidence>
<evidence type="ECO:0000313" key="3">
    <source>
        <dbReference type="EMBL" id="SGY90796.1"/>
    </source>
</evidence>
<evidence type="ECO:0000259" key="2">
    <source>
        <dbReference type="Pfam" id="PF07811"/>
    </source>
</evidence>
<accession>A0ABY1HCL8</accession>
<keyword evidence="1" id="KW-0812">Transmembrane</keyword>
<keyword evidence="4" id="KW-1185">Reference proteome</keyword>